<reference evidence="2 3" key="1">
    <citation type="journal article" date="2015" name="Environ. Microbiol.">
        <title>Metagenome sequence of Elaphomyces granulatus from sporocarp tissue reveals Ascomycota ectomycorrhizal fingerprints of genome expansion and a Proteobacteria-rich microbiome.</title>
        <authorList>
            <person name="Quandt C.A."/>
            <person name="Kohler A."/>
            <person name="Hesse C.N."/>
            <person name="Sharpton T.J."/>
            <person name="Martin F."/>
            <person name="Spatafora J.W."/>
        </authorList>
    </citation>
    <scope>NUCLEOTIDE SEQUENCE [LARGE SCALE GENOMIC DNA]</scope>
    <source>
        <strain evidence="2 3">OSC145934</strain>
    </source>
</reference>
<dbReference type="InterPro" id="IPR025476">
    <property type="entry name" value="Helitron_helicase-like"/>
</dbReference>
<name>A0A232LVP6_9EURO</name>
<dbReference type="AlphaFoldDB" id="A0A232LVP6"/>
<feature type="domain" description="Helitron helicase-like" evidence="1">
    <location>
        <begin position="2"/>
        <end position="51"/>
    </location>
</feature>
<dbReference type="Proteomes" id="UP000243515">
    <property type="component" value="Unassembled WGS sequence"/>
</dbReference>
<evidence type="ECO:0000313" key="2">
    <source>
        <dbReference type="EMBL" id="OXV08182.1"/>
    </source>
</evidence>
<accession>A0A232LVP6</accession>
<dbReference type="Pfam" id="PF14214">
    <property type="entry name" value="Helitron_like_N"/>
    <property type="match status" value="1"/>
</dbReference>
<dbReference type="OrthoDB" id="4961280at2759"/>
<evidence type="ECO:0000313" key="3">
    <source>
        <dbReference type="Proteomes" id="UP000243515"/>
    </source>
</evidence>
<feature type="non-terminal residue" evidence="2">
    <location>
        <position position="1"/>
    </location>
</feature>
<organism evidence="2 3">
    <name type="scientific">Elaphomyces granulatus</name>
    <dbReference type="NCBI Taxonomy" id="519963"/>
    <lineage>
        <taxon>Eukaryota</taxon>
        <taxon>Fungi</taxon>
        <taxon>Dikarya</taxon>
        <taxon>Ascomycota</taxon>
        <taxon>Pezizomycotina</taxon>
        <taxon>Eurotiomycetes</taxon>
        <taxon>Eurotiomycetidae</taxon>
        <taxon>Eurotiales</taxon>
        <taxon>Elaphomycetaceae</taxon>
        <taxon>Elaphomyces</taxon>
    </lineage>
</organism>
<keyword evidence="3" id="KW-1185">Reference proteome</keyword>
<dbReference type="EMBL" id="NPHW01004269">
    <property type="protein sequence ID" value="OXV08182.1"/>
    <property type="molecule type" value="Genomic_DNA"/>
</dbReference>
<gene>
    <name evidence="2" type="ORF">Egran_04055</name>
</gene>
<evidence type="ECO:0000259" key="1">
    <source>
        <dbReference type="Pfam" id="PF14214"/>
    </source>
</evidence>
<protein>
    <recommendedName>
        <fullName evidence="1">Helitron helicase-like domain-containing protein</fullName>
    </recommendedName>
</protein>
<sequence length="92" mass="11039">NVQDNPHIIAAYLKIRFDTFFTEVLKPTFDIVDWWNRWEWQFRGTGHSHGIYWSSSAPEMEVGTEEERQTFAEWWDQHITACNPLPNRCHES</sequence>
<proteinExistence type="predicted"/>
<comment type="caution">
    <text evidence="2">The sequence shown here is derived from an EMBL/GenBank/DDBJ whole genome shotgun (WGS) entry which is preliminary data.</text>
</comment>